<keyword evidence="2" id="KW-0472">Membrane</keyword>
<reference evidence="3 4" key="1">
    <citation type="submission" date="2022-10" db="EMBL/GenBank/DDBJ databases">
        <title>Luteolibacter arcticus strain CCTCC AB 2014275, whole genome shotgun sequencing project.</title>
        <authorList>
            <person name="Zhao G."/>
            <person name="Shen L."/>
        </authorList>
    </citation>
    <scope>NUCLEOTIDE SEQUENCE [LARGE SCALE GENOMIC DNA]</scope>
    <source>
        <strain evidence="3 4">CCTCC AB 2014275</strain>
    </source>
</reference>
<feature type="transmembrane region" description="Helical" evidence="2">
    <location>
        <begin position="44"/>
        <end position="63"/>
    </location>
</feature>
<dbReference type="RefSeq" id="WP_264486459.1">
    <property type="nucleotide sequence ID" value="NZ_JAPDDT010000002.1"/>
</dbReference>
<evidence type="ECO:0000313" key="4">
    <source>
        <dbReference type="Proteomes" id="UP001320876"/>
    </source>
</evidence>
<keyword evidence="2" id="KW-0812">Transmembrane</keyword>
<sequence>MKVTPAKRAIPSSRRHYHLPSRQNPDSWQGWVGDRRGKRSRWEWVFALVMVVALVGAIVFWRMV</sequence>
<keyword evidence="4" id="KW-1185">Reference proteome</keyword>
<evidence type="ECO:0000256" key="1">
    <source>
        <dbReference type="SAM" id="MobiDB-lite"/>
    </source>
</evidence>
<accession>A0ABT3GFG8</accession>
<comment type="caution">
    <text evidence="3">The sequence shown here is derived from an EMBL/GenBank/DDBJ whole genome shotgun (WGS) entry which is preliminary data.</text>
</comment>
<protein>
    <submittedName>
        <fullName evidence="3">Uncharacterized protein</fullName>
    </submittedName>
</protein>
<evidence type="ECO:0000256" key="2">
    <source>
        <dbReference type="SAM" id="Phobius"/>
    </source>
</evidence>
<organism evidence="3 4">
    <name type="scientific">Luteolibacter arcticus</name>
    <dbReference type="NCBI Taxonomy" id="1581411"/>
    <lineage>
        <taxon>Bacteria</taxon>
        <taxon>Pseudomonadati</taxon>
        <taxon>Verrucomicrobiota</taxon>
        <taxon>Verrucomicrobiia</taxon>
        <taxon>Verrucomicrobiales</taxon>
        <taxon>Verrucomicrobiaceae</taxon>
        <taxon>Luteolibacter</taxon>
    </lineage>
</organism>
<gene>
    <name evidence="3" type="ORF">OKA05_07280</name>
</gene>
<dbReference type="Proteomes" id="UP001320876">
    <property type="component" value="Unassembled WGS sequence"/>
</dbReference>
<keyword evidence="2" id="KW-1133">Transmembrane helix</keyword>
<name>A0ABT3GFG8_9BACT</name>
<evidence type="ECO:0000313" key="3">
    <source>
        <dbReference type="EMBL" id="MCW1922350.1"/>
    </source>
</evidence>
<dbReference type="EMBL" id="JAPDDT010000002">
    <property type="protein sequence ID" value="MCW1922350.1"/>
    <property type="molecule type" value="Genomic_DNA"/>
</dbReference>
<feature type="region of interest" description="Disordered" evidence="1">
    <location>
        <begin position="1"/>
        <end position="24"/>
    </location>
</feature>
<proteinExistence type="predicted"/>